<dbReference type="RefSeq" id="WP_013487125.1">
    <property type="nucleotide sequence ID" value="NC_014829.1"/>
</dbReference>
<dbReference type="InterPro" id="IPR019109">
    <property type="entry name" value="MamF_MmsF"/>
</dbReference>
<evidence type="ECO:0000313" key="7">
    <source>
        <dbReference type="Proteomes" id="UP000001401"/>
    </source>
</evidence>
<dbReference type="Pfam" id="PF09685">
    <property type="entry name" value="MamF_MmsF"/>
    <property type="match status" value="1"/>
</dbReference>
<dbReference type="KEGG" id="bco:Bcell_0502"/>
<dbReference type="OrthoDB" id="9808930at2"/>
<protein>
    <recommendedName>
        <fullName evidence="8">DUF4870 domain-containing protein</fullName>
    </recommendedName>
</protein>
<proteinExistence type="predicted"/>
<evidence type="ECO:0000256" key="5">
    <source>
        <dbReference type="SAM" id="Phobius"/>
    </source>
</evidence>
<reference evidence="6" key="1">
    <citation type="submission" date="2010-12" db="EMBL/GenBank/DDBJ databases">
        <title>Complete sequence of Bacillus cellulosilyticus DSM 2522.</title>
        <authorList>
            <consortium name="US DOE Joint Genome Institute"/>
            <person name="Lucas S."/>
            <person name="Copeland A."/>
            <person name="Lapidus A."/>
            <person name="Cheng J.-F."/>
            <person name="Bruce D."/>
            <person name="Goodwin L."/>
            <person name="Pitluck S."/>
            <person name="Chertkov O."/>
            <person name="Detter J.C."/>
            <person name="Han C."/>
            <person name="Tapia R."/>
            <person name="Land M."/>
            <person name="Hauser L."/>
            <person name="Jeffries C."/>
            <person name="Kyrpides N."/>
            <person name="Ivanova N."/>
            <person name="Mikhailova N."/>
            <person name="Brumm P."/>
            <person name="Mead D."/>
            <person name="Woyke T."/>
        </authorList>
    </citation>
    <scope>NUCLEOTIDE SEQUENCE [LARGE SCALE GENOMIC DNA]</scope>
    <source>
        <strain evidence="6">DSM 2522</strain>
    </source>
</reference>
<dbReference type="eggNOG" id="COG3296">
    <property type="taxonomic scope" value="Bacteria"/>
</dbReference>
<feature type="transmembrane region" description="Helical" evidence="5">
    <location>
        <begin position="20"/>
        <end position="43"/>
    </location>
</feature>
<comment type="subcellular location">
    <subcellularLocation>
        <location evidence="1">Membrane</location>
        <topology evidence="1">Multi-pass membrane protein</topology>
    </subcellularLocation>
</comment>
<dbReference type="STRING" id="649639.Bcell_0502"/>
<keyword evidence="7" id="KW-1185">Reference proteome</keyword>
<keyword evidence="4 5" id="KW-0472">Membrane</keyword>
<dbReference type="Proteomes" id="UP000001401">
    <property type="component" value="Chromosome"/>
</dbReference>
<evidence type="ECO:0000256" key="4">
    <source>
        <dbReference type="ARBA" id="ARBA00023136"/>
    </source>
</evidence>
<sequence length="119" mass="13449">MTEVENKGEVELQPTSDEKTMATLIHVLGIFFGVFSTLIIWLIQKDKSKYVDHHGKQNMNWQLTLIIGYFASFILMFVLIGFLTIIAIGVLDLVFSILAAVAANKGERYKFPVAIPFIR</sequence>
<evidence type="ECO:0000256" key="2">
    <source>
        <dbReference type="ARBA" id="ARBA00022692"/>
    </source>
</evidence>
<evidence type="ECO:0000313" key="6">
    <source>
        <dbReference type="EMBL" id="ADU28784.1"/>
    </source>
</evidence>
<dbReference type="EMBL" id="CP002394">
    <property type="protein sequence ID" value="ADU28784.1"/>
    <property type="molecule type" value="Genomic_DNA"/>
</dbReference>
<dbReference type="HOGENOM" id="CLU_104196_0_2_9"/>
<accession>E6TXH0</accession>
<evidence type="ECO:0000256" key="3">
    <source>
        <dbReference type="ARBA" id="ARBA00022989"/>
    </source>
</evidence>
<keyword evidence="3 5" id="KW-1133">Transmembrane helix</keyword>
<evidence type="ECO:0000256" key="1">
    <source>
        <dbReference type="ARBA" id="ARBA00004141"/>
    </source>
</evidence>
<evidence type="ECO:0008006" key="8">
    <source>
        <dbReference type="Google" id="ProtNLM"/>
    </source>
</evidence>
<dbReference type="AlphaFoldDB" id="E6TXH0"/>
<gene>
    <name evidence="6" type="ordered locus">Bcell_0502</name>
</gene>
<keyword evidence="2 5" id="KW-0812">Transmembrane</keyword>
<organism evidence="6 7">
    <name type="scientific">Evansella cellulosilytica (strain ATCC 21833 / DSM 2522 / FERM P-1141 / JCM 9156 / N-4)</name>
    <name type="common">Bacillus cellulosilyticus</name>
    <dbReference type="NCBI Taxonomy" id="649639"/>
    <lineage>
        <taxon>Bacteria</taxon>
        <taxon>Bacillati</taxon>
        <taxon>Bacillota</taxon>
        <taxon>Bacilli</taxon>
        <taxon>Bacillales</taxon>
        <taxon>Bacillaceae</taxon>
        <taxon>Evansella</taxon>
    </lineage>
</organism>
<feature type="transmembrane region" description="Helical" evidence="5">
    <location>
        <begin position="63"/>
        <end position="80"/>
    </location>
</feature>
<name>E6TXH0_EVAC2</name>